<dbReference type="InterPro" id="IPR050469">
    <property type="entry name" value="Diguanylate_Cyclase"/>
</dbReference>
<dbReference type="PANTHER" id="PTHR45138">
    <property type="entry name" value="REGULATORY COMPONENTS OF SENSORY TRANSDUCTION SYSTEM"/>
    <property type="match status" value="1"/>
</dbReference>
<reference evidence="6" key="1">
    <citation type="journal article" date="2024" name="J Bioinform Genom">
        <title>Complete genome sequence of the type strain bacterium Sphaerochaeta associata GLS2t (VKM B-2742)t.</title>
        <authorList>
            <person name="Troshina O.Y."/>
            <person name="Tepeeva A.N."/>
            <person name="Arzamasceva V.O."/>
            <person name="Whitman W.B."/>
            <person name="Varghese N."/>
            <person name="Shapiro N."/>
            <person name="Woyke T."/>
            <person name="Kripides N.C."/>
            <person name="Vasilenko O.V."/>
        </authorList>
    </citation>
    <scope>NUCLEOTIDE SEQUENCE [LARGE SCALE GENOMIC DNA]</scope>
    <source>
        <strain evidence="6">GLS2T</strain>
    </source>
</reference>
<keyword evidence="3" id="KW-0472">Membrane</keyword>
<feature type="domain" description="GGDEF" evidence="4">
    <location>
        <begin position="239"/>
        <end position="369"/>
    </location>
</feature>
<dbReference type="EC" id="2.7.7.65" evidence="1"/>
<dbReference type="Proteomes" id="UP000829708">
    <property type="component" value="Chromosome"/>
</dbReference>
<feature type="transmembrane region" description="Helical" evidence="3">
    <location>
        <begin position="101"/>
        <end position="124"/>
    </location>
</feature>
<proteinExistence type="predicted"/>
<keyword evidence="3" id="KW-0812">Transmembrane</keyword>
<dbReference type="SMART" id="SM00267">
    <property type="entry name" value="GGDEF"/>
    <property type="match status" value="1"/>
</dbReference>
<evidence type="ECO:0000256" key="3">
    <source>
        <dbReference type="SAM" id="Phobius"/>
    </source>
</evidence>
<evidence type="ECO:0000256" key="1">
    <source>
        <dbReference type="ARBA" id="ARBA00012528"/>
    </source>
</evidence>
<evidence type="ECO:0000259" key="4">
    <source>
        <dbReference type="PROSITE" id="PS50887"/>
    </source>
</evidence>
<evidence type="ECO:0000313" key="6">
    <source>
        <dbReference type="Proteomes" id="UP000829708"/>
    </source>
</evidence>
<feature type="transmembrane region" description="Helical" evidence="3">
    <location>
        <begin position="191"/>
        <end position="208"/>
    </location>
</feature>
<dbReference type="SUPFAM" id="SSF55073">
    <property type="entry name" value="Nucleotide cyclase"/>
    <property type="match status" value="1"/>
</dbReference>
<protein>
    <recommendedName>
        <fullName evidence="1">diguanylate cyclase</fullName>
        <ecNumber evidence="1">2.7.7.65</ecNumber>
    </recommendedName>
</protein>
<feature type="transmembrane region" description="Helical" evidence="3">
    <location>
        <begin position="34"/>
        <end position="56"/>
    </location>
</feature>
<dbReference type="InterPro" id="IPR000160">
    <property type="entry name" value="GGDEF_dom"/>
</dbReference>
<dbReference type="Pfam" id="PF00990">
    <property type="entry name" value="GGDEF"/>
    <property type="match status" value="1"/>
</dbReference>
<feature type="transmembrane region" description="Helical" evidence="3">
    <location>
        <begin position="6"/>
        <end position="22"/>
    </location>
</feature>
<dbReference type="PANTHER" id="PTHR45138:SF9">
    <property type="entry name" value="DIGUANYLATE CYCLASE DGCM-RELATED"/>
    <property type="match status" value="1"/>
</dbReference>
<evidence type="ECO:0000256" key="2">
    <source>
        <dbReference type="ARBA" id="ARBA00034247"/>
    </source>
</evidence>
<feature type="transmembrane region" description="Helical" evidence="3">
    <location>
        <begin position="68"/>
        <end position="89"/>
    </location>
</feature>
<comment type="catalytic activity">
    <reaction evidence="2">
        <text>2 GTP = 3',3'-c-di-GMP + 2 diphosphate</text>
        <dbReference type="Rhea" id="RHEA:24898"/>
        <dbReference type="ChEBI" id="CHEBI:33019"/>
        <dbReference type="ChEBI" id="CHEBI:37565"/>
        <dbReference type="ChEBI" id="CHEBI:58805"/>
        <dbReference type="EC" id="2.7.7.65"/>
    </reaction>
</comment>
<name>A0ABY4D5Z0_9SPIR</name>
<dbReference type="PROSITE" id="PS50887">
    <property type="entry name" value="GGDEF"/>
    <property type="match status" value="1"/>
</dbReference>
<dbReference type="Gene3D" id="3.30.70.270">
    <property type="match status" value="1"/>
</dbReference>
<sequence length="369" mass="42523">MQTVVIVNVFSMFPLLFTIYLAKRHLSGSRQNWYYIFASVITIMLLFMEIIAGLMSSKAGNIALAVHYLSYALGYALTPLVPMVILFYLGCSAWSFTKKLWLFVPMVVNILISILSMQSGWYFTILTSNTYQRGPYFWFVTAFSAYYYGWILIRLLQINKTRVVPSKFLLGFVYTLPIVSTTIQLATRDEIYVFSTVGVSLLLYYLIVQEARFDYDMQTQVRNREAFEQELLSRQYHERDSAIFMFDVNNLKSTNDVWGHQEGDSLLFCVAQILTKLFEPEGKVFRIGGDEFAVILPLSKKPDPDLFQQKFLASVALANESRVHPISIAYGYAISDKAEGISLRKAFHLADEAMYRNKNEQRHILRDHC</sequence>
<accession>A0ABY4D5Z0</accession>
<dbReference type="InterPro" id="IPR043128">
    <property type="entry name" value="Rev_trsase/Diguanyl_cyclase"/>
</dbReference>
<organism evidence="5 6">
    <name type="scientific">Sphaerochaeta associata</name>
    <dbReference type="NCBI Taxonomy" id="1129264"/>
    <lineage>
        <taxon>Bacteria</taxon>
        <taxon>Pseudomonadati</taxon>
        <taxon>Spirochaetota</taxon>
        <taxon>Spirochaetia</taxon>
        <taxon>Spirochaetales</taxon>
        <taxon>Sphaerochaetaceae</taxon>
        <taxon>Sphaerochaeta</taxon>
    </lineage>
</organism>
<evidence type="ECO:0000313" key="5">
    <source>
        <dbReference type="EMBL" id="UOM49711.1"/>
    </source>
</evidence>
<feature type="transmembrane region" description="Helical" evidence="3">
    <location>
        <begin position="136"/>
        <end position="156"/>
    </location>
</feature>
<keyword evidence="3" id="KW-1133">Transmembrane helix</keyword>
<gene>
    <name evidence="5" type="ORF">MUG09_09095</name>
</gene>
<keyword evidence="6" id="KW-1185">Reference proteome</keyword>
<dbReference type="NCBIfam" id="TIGR00254">
    <property type="entry name" value="GGDEF"/>
    <property type="match status" value="1"/>
</dbReference>
<dbReference type="CDD" id="cd01949">
    <property type="entry name" value="GGDEF"/>
    <property type="match status" value="1"/>
</dbReference>
<dbReference type="RefSeq" id="WP_244771105.1">
    <property type="nucleotide sequence ID" value="NZ_CP094929.1"/>
</dbReference>
<dbReference type="InterPro" id="IPR029787">
    <property type="entry name" value="Nucleotide_cyclase"/>
</dbReference>
<dbReference type="EMBL" id="CP094929">
    <property type="protein sequence ID" value="UOM49711.1"/>
    <property type="molecule type" value="Genomic_DNA"/>
</dbReference>
<feature type="transmembrane region" description="Helical" evidence="3">
    <location>
        <begin position="168"/>
        <end position="185"/>
    </location>
</feature>